<reference evidence="1 2" key="1">
    <citation type="journal article" date="2021" name="Hortic Res">
        <title>Chromosome-scale assembly of the Dendrobium chrysotoxum genome enhances the understanding of orchid evolution.</title>
        <authorList>
            <person name="Zhang Y."/>
            <person name="Zhang G.Q."/>
            <person name="Zhang D."/>
            <person name="Liu X.D."/>
            <person name="Xu X.Y."/>
            <person name="Sun W.H."/>
            <person name="Yu X."/>
            <person name="Zhu X."/>
            <person name="Wang Z.W."/>
            <person name="Zhao X."/>
            <person name="Zhong W.Y."/>
            <person name="Chen H."/>
            <person name="Yin W.L."/>
            <person name="Huang T."/>
            <person name="Niu S.C."/>
            <person name="Liu Z.J."/>
        </authorList>
    </citation>
    <scope>NUCLEOTIDE SEQUENCE [LARGE SCALE GENOMIC DNA]</scope>
    <source>
        <strain evidence="1">Lindl</strain>
    </source>
</reference>
<dbReference type="Proteomes" id="UP000775213">
    <property type="component" value="Unassembled WGS sequence"/>
</dbReference>
<name>A0AAV7FZD0_DENCH</name>
<comment type="caution">
    <text evidence="1">The sequence shown here is derived from an EMBL/GenBank/DDBJ whole genome shotgun (WGS) entry which is preliminary data.</text>
</comment>
<gene>
    <name evidence="1" type="ORF">IEQ34_016873</name>
</gene>
<protein>
    <submittedName>
        <fullName evidence="1">Uncharacterized protein</fullName>
    </submittedName>
</protein>
<accession>A0AAV7FZD0</accession>
<keyword evidence="2" id="KW-1185">Reference proteome</keyword>
<evidence type="ECO:0000313" key="1">
    <source>
        <dbReference type="EMBL" id="KAH0454949.1"/>
    </source>
</evidence>
<dbReference type="AlphaFoldDB" id="A0AAV7FZD0"/>
<evidence type="ECO:0000313" key="2">
    <source>
        <dbReference type="Proteomes" id="UP000775213"/>
    </source>
</evidence>
<proteinExistence type="predicted"/>
<dbReference type="EMBL" id="JAGFBR010000015">
    <property type="protein sequence ID" value="KAH0454949.1"/>
    <property type="molecule type" value="Genomic_DNA"/>
</dbReference>
<sequence length="348" mass="39086">MLCSSCGFGSFKKVLEGRITSRSTSPRYSAISRREKKEKVRCRHREGDIAFGIPPHRGRLLTFKDRIDDHGSSVRTVQKSWEDLSSLSNSLLFPSFLAIPSHHPEQTLVKALCPLLEVLLLVILWLRRLKEKCSPSSPEASREKNPSVGAFTTEILVSHDKLKFNSMVGKLIFSFDKDLSYKQIDLGSNILFGLDFHTLKLSMNGEKLVNLNAAELDSPILELILGLGPEPLNLSKEERKSKSTVKTIEVKSIFEKGSSSKVPFISKNQKKNYLRRVRRKIAKSRKVVEVKTLSQVEPEAIEDILIHASSPLLRGSRFHPLAAAEGEARVARIASSLHARWIIQLKNS</sequence>
<organism evidence="1 2">
    <name type="scientific">Dendrobium chrysotoxum</name>
    <name type="common">Orchid</name>
    <dbReference type="NCBI Taxonomy" id="161865"/>
    <lineage>
        <taxon>Eukaryota</taxon>
        <taxon>Viridiplantae</taxon>
        <taxon>Streptophyta</taxon>
        <taxon>Embryophyta</taxon>
        <taxon>Tracheophyta</taxon>
        <taxon>Spermatophyta</taxon>
        <taxon>Magnoliopsida</taxon>
        <taxon>Liliopsida</taxon>
        <taxon>Asparagales</taxon>
        <taxon>Orchidaceae</taxon>
        <taxon>Epidendroideae</taxon>
        <taxon>Malaxideae</taxon>
        <taxon>Dendrobiinae</taxon>
        <taxon>Dendrobium</taxon>
    </lineage>
</organism>